<evidence type="ECO:0000256" key="2">
    <source>
        <dbReference type="ARBA" id="ARBA00009347"/>
    </source>
</evidence>
<dbReference type="InterPro" id="IPR036250">
    <property type="entry name" value="AcylCo_DH-like_C"/>
</dbReference>
<dbReference type="InterPro" id="IPR006091">
    <property type="entry name" value="Acyl-CoA_Oxase/DH_mid-dom"/>
</dbReference>
<feature type="domain" description="Acyl-CoA dehydrogenase/oxidase N-terminal" evidence="10">
    <location>
        <begin position="7"/>
        <end position="126"/>
    </location>
</feature>
<reference evidence="11 12" key="1">
    <citation type="submission" date="2020-03" db="EMBL/GenBank/DDBJ databases">
        <title>Roseomonas selenitidurans sp. nov. isolated from soil.</title>
        <authorList>
            <person name="Liu H."/>
        </authorList>
    </citation>
    <scope>NUCLEOTIDE SEQUENCE [LARGE SCALE GENOMIC DNA]</scope>
    <source>
        <strain evidence="11 12">JCM 15073</strain>
    </source>
</reference>
<dbReference type="Pfam" id="PF00441">
    <property type="entry name" value="Acyl-CoA_dh_1"/>
    <property type="match status" value="1"/>
</dbReference>
<dbReference type="Gene3D" id="2.40.110.10">
    <property type="entry name" value="Butyryl-CoA Dehydrogenase, subunit A, domain 2"/>
    <property type="match status" value="1"/>
</dbReference>
<dbReference type="InterPro" id="IPR013786">
    <property type="entry name" value="AcylCoA_DH/ox_N"/>
</dbReference>
<dbReference type="Proteomes" id="UP000765160">
    <property type="component" value="Unassembled WGS sequence"/>
</dbReference>
<dbReference type="InterPro" id="IPR046373">
    <property type="entry name" value="Acyl-CoA_Oxase/DH_mid-dom_sf"/>
</dbReference>
<dbReference type="SUPFAM" id="SSF47203">
    <property type="entry name" value="Acyl-CoA dehydrogenase C-terminal domain-like"/>
    <property type="match status" value="1"/>
</dbReference>
<evidence type="ECO:0000313" key="11">
    <source>
        <dbReference type="EMBL" id="NKE46620.1"/>
    </source>
</evidence>
<keyword evidence="12" id="KW-1185">Reference proteome</keyword>
<gene>
    <name evidence="11" type="ORF">HB662_17695</name>
</gene>
<evidence type="ECO:0000256" key="7">
    <source>
        <dbReference type="RuleBase" id="RU362125"/>
    </source>
</evidence>
<dbReference type="PANTHER" id="PTHR48083">
    <property type="entry name" value="MEDIUM-CHAIN SPECIFIC ACYL-COA DEHYDROGENASE, MITOCHONDRIAL-RELATED"/>
    <property type="match status" value="1"/>
</dbReference>
<dbReference type="RefSeq" id="WP_168051145.1">
    <property type="nucleotide sequence ID" value="NZ_JAATJR010000005.1"/>
</dbReference>
<dbReference type="InterPro" id="IPR037069">
    <property type="entry name" value="AcylCoA_DH/ox_N_sf"/>
</dbReference>
<accession>A0ABX1F2Q1</accession>
<evidence type="ECO:0000256" key="4">
    <source>
        <dbReference type="ARBA" id="ARBA00022630"/>
    </source>
</evidence>
<dbReference type="Pfam" id="PF02771">
    <property type="entry name" value="Acyl-CoA_dh_N"/>
    <property type="match status" value="1"/>
</dbReference>
<organism evidence="11 12">
    <name type="scientific">Falsiroseomonas frigidaquae</name>
    <dbReference type="NCBI Taxonomy" id="487318"/>
    <lineage>
        <taxon>Bacteria</taxon>
        <taxon>Pseudomonadati</taxon>
        <taxon>Pseudomonadota</taxon>
        <taxon>Alphaproteobacteria</taxon>
        <taxon>Acetobacterales</taxon>
        <taxon>Roseomonadaceae</taxon>
        <taxon>Falsiroseomonas</taxon>
    </lineage>
</organism>
<feature type="domain" description="Acyl-CoA dehydrogenase/oxidase C-terminal" evidence="8">
    <location>
        <begin position="238"/>
        <end position="384"/>
    </location>
</feature>
<protein>
    <submittedName>
        <fullName evidence="11">Acyl-CoA dehydrogenase</fullName>
    </submittedName>
</protein>
<keyword evidence="4 7" id="KW-0285">Flavoprotein</keyword>
<evidence type="ECO:0000256" key="1">
    <source>
        <dbReference type="ARBA" id="ARBA00001974"/>
    </source>
</evidence>
<sequence>MDFALPPEIDAIRKRVRDFVDTRLIPLESDRANFDEHENIHPDVLKRMRAAAKAEGLWALQMPKSRGGGGLPVVGMAACYEEMNRSIFGPVVFNSAAPDDGNMIVLEKVATEAQKARWLQPIVDGEVQSSFAMTEPDGCGSDPSLTYTRAEKVQGGWRVTGRKHYITGAGESKHFLLIARTSDDDRKGLTCFLFHADQPGWRIIRRIPIMGPEEHGGHCEIAFDGLEIPDENVLMGVGDGLKLTQIRLGTARLTHCMRWLGMGRRALEIAMERIAVRESFGQKLIDRESVQGLVGQAAMELEIGRLLTMKAAWVLDQGGFARKEVSMAKIVVADALHKSVDTALQLLGARGYSKDTPVEWMYRYARQARLVDGASEVHRMVLANFLRREGREFFQWGAHG</sequence>
<comment type="subunit">
    <text evidence="3">Homodimer.</text>
</comment>
<dbReference type="PANTHER" id="PTHR48083:SF13">
    <property type="entry name" value="ACYL-COA DEHYDROGENASE FAMILY MEMBER 11"/>
    <property type="match status" value="1"/>
</dbReference>
<name>A0ABX1F2Q1_9PROT</name>
<evidence type="ECO:0000256" key="6">
    <source>
        <dbReference type="ARBA" id="ARBA00023002"/>
    </source>
</evidence>
<dbReference type="InterPro" id="IPR009100">
    <property type="entry name" value="AcylCoA_DH/oxidase_NM_dom_sf"/>
</dbReference>
<dbReference type="SUPFAM" id="SSF56645">
    <property type="entry name" value="Acyl-CoA dehydrogenase NM domain-like"/>
    <property type="match status" value="1"/>
</dbReference>
<evidence type="ECO:0000259" key="9">
    <source>
        <dbReference type="Pfam" id="PF02770"/>
    </source>
</evidence>
<evidence type="ECO:0000256" key="5">
    <source>
        <dbReference type="ARBA" id="ARBA00022827"/>
    </source>
</evidence>
<dbReference type="EMBL" id="JAAVTX010000005">
    <property type="protein sequence ID" value="NKE46620.1"/>
    <property type="molecule type" value="Genomic_DNA"/>
</dbReference>
<feature type="domain" description="Acyl-CoA oxidase/dehydrogenase middle" evidence="9">
    <location>
        <begin position="130"/>
        <end position="224"/>
    </location>
</feature>
<evidence type="ECO:0000313" key="12">
    <source>
        <dbReference type="Proteomes" id="UP000765160"/>
    </source>
</evidence>
<keyword evidence="6 7" id="KW-0560">Oxidoreductase</keyword>
<dbReference type="InterPro" id="IPR009075">
    <property type="entry name" value="AcylCo_DH/oxidase_C"/>
</dbReference>
<comment type="similarity">
    <text evidence="2 7">Belongs to the acyl-CoA dehydrogenase family.</text>
</comment>
<dbReference type="Gene3D" id="1.10.540.10">
    <property type="entry name" value="Acyl-CoA dehydrogenase/oxidase, N-terminal domain"/>
    <property type="match status" value="1"/>
</dbReference>
<proteinExistence type="inferred from homology"/>
<comment type="caution">
    <text evidence="11">The sequence shown here is derived from an EMBL/GenBank/DDBJ whole genome shotgun (WGS) entry which is preliminary data.</text>
</comment>
<dbReference type="Pfam" id="PF02770">
    <property type="entry name" value="Acyl-CoA_dh_M"/>
    <property type="match status" value="1"/>
</dbReference>
<dbReference type="InterPro" id="IPR050741">
    <property type="entry name" value="Acyl-CoA_dehydrogenase"/>
</dbReference>
<keyword evidence="5 7" id="KW-0274">FAD</keyword>
<evidence type="ECO:0000259" key="8">
    <source>
        <dbReference type="Pfam" id="PF00441"/>
    </source>
</evidence>
<comment type="cofactor">
    <cofactor evidence="1 7">
        <name>FAD</name>
        <dbReference type="ChEBI" id="CHEBI:57692"/>
    </cofactor>
</comment>
<dbReference type="Gene3D" id="1.20.140.10">
    <property type="entry name" value="Butyryl-CoA Dehydrogenase, subunit A, domain 3"/>
    <property type="match status" value="1"/>
</dbReference>
<evidence type="ECO:0000256" key="3">
    <source>
        <dbReference type="ARBA" id="ARBA00011738"/>
    </source>
</evidence>
<evidence type="ECO:0000259" key="10">
    <source>
        <dbReference type="Pfam" id="PF02771"/>
    </source>
</evidence>